<organism evidence="1 2">
    <name type="scientific">Mycolicibacter longobardus</name>
    <dbReference type="NCBI Taxonomy" id="1108812"/>
    <lineage>
        <taxon>Bacteria</taxon>
        <taxon>Bacillati</taxon>
        <taxon>Actinomycetota</taxon>
        <taxon>Actinomycetes</taxon>
        <taxon>Mycobacteriales</taxon>
        <taxon>Mycobacteriaceae</taxon>
        <taxon>Mycolicibacter</taxon>
    </lineage>
</organism>
<evidence type="ECO:0000313" key="2">
    <source>
        <dbReference type="Proteomes" id="UP000193866"/>
    </source>
</evidence>
<reference evidence="1 2" key="1">
    <citation type="submission" date="2016-01" db="EMBL/GenBank/DDBJ databases">
        <title>The new phylogeny of the genus Mycobacterium.</title>
        <authorList>
            <person name="Tarcisio F."/>
            <person name="Conor M."/>
            <person name="Antonella G."/>
            <person name="Elisabetta G."/>
            <person name="Giulia F.S."/>
            <person name="Sara T."/>
            <person name="Anna F."/>
            <person name="Clotilde B."/>
            <person name="Roberto B."/>
            <person name="Veronica D.S."/>
            <person name="Fabio R."/>
            <person name="Monica P."/>
            <person name="Olivier J."/>
            <person name="Enrico T."/>
            <person name="Nicola S."/>
        </authorList>
    </citation>
    <scope>NUCLEOTIDE SEQUENCE [LARGE SCALE GENOMIC DNA]</scope>
    <source>
        <strain evidence="1 2">DSM 45394</strain>
    </source>
</reference>
<sequence length="222" mass="24654">MEDWLSAARLATYLAAANGSRPKALALYEWNIRAASAIQQDLCHLEIGLRNAYDTALRAHWPGPADWTEDPIGVFPPQPSTRGGKGTANPKAKVDVNATPRALLVKARQDAGGSTAQPGKVVAELSLGFWRYLSIKRHEKHLWVPYLHHAFPTGTDRSRDVDSRIFRLHTVRNRVAHHEPLLGVNLLARLGDIVDLAKLINPDLGMYIDNTTQIRQVVVDRP</sequence>
<keyword evidence="2" id="KW-1185">Reference proteome</keyword>
<protein>
    <recommendedName>
        <fullName evidence="3">CAAX protease</fullName>
    </recommendedName>
</protein>
<dbReference type="Proteomes" id="UP000193866">
    <property type="component" value="Unassembled WGS sequence"/>
</dbReference>
<name>A0A1X1YJV0_9MYCO</name>
<proteinExistence type="predicted"/>
<dbReference type="EMBL" id="LQPG01000018">
    <property type="protein sequence ID" value="ORW11313.1"/>
    <property type="molecule type" value="Genomic_DNA"/>
</dbReference>
<evidence type="ECO:0000313" key="1">
    <source>
        <dbReference type="EMBL" id="ORW11313.1"/>
    </source>
</evidence>
<dbReference type="AlphaFoldDB" id="A0A1X1YJV0"/>
<evidence type="ECO:0008006" key="3">
    <source>
        <dbReference type="Google" id="ProtNLM"/>
    </source>
</evidence>
<accession>A0A1X1YJV0</accession>
<dbReference type="STRING" id="1108812.AWC16_11425"/>
<dbReference type="OrthoDB" id="3418622at2"/>
<gene>
    <name evidence="1" type="ORF">AWC16_11425</name>
</gene>
<comment type="caution">
    <text evidence="1">The sequence shown here is derived from an EMBL/GenBank/DDBJ whole genome shotgun (WGS) entry which is preliminary data.</text>
</comment>